<dbReference type="Gene3D" id="3.40.50.300">
    <property type="entry name" value="P-loop containing nucleotide triphosphate hydrolases"/>
    <property type="match status" value="1"/>
</dbReference>
<evidence type="ECO:0000256" key="3">
    <source>
        <dbReference type="ARBA" id="ARBA00005842"/>
    </source>
</evidence>
<comment type="similarity">
    <text evidence="3 10 13">Belongs to the IPP transferase family.</text>
</comment>
<comment type="cofactor">
    <cofactor evidence="1 10">
        <name>Mg(2+)</name>
        <dbReference type="ChEBI" id="CHEBI:18420"/>
    </cofactor>
</comment>
<evidence type="ECO:0000256" key="10">
    <source>
        <dbReference type="HAMAP-Rule" id="MF_00185"/>
    </source>
</evidence>
<keyword evidence="5 10" id="KW-0819">tRNA processing</keyword>
<feature type="region of interest" description="Interaction with substrate tRNA" evidence="10">
    <location>
        <begin position="36"/>
        <end position="39"/>
    </location>
</feature>
<dbReference type="InterPro" id="IPR018022">
    <property type="entry name" value="IPT"/>
</dbReference>
<evidence type="ECO:0000256" key="7">
    <source>
        <dbReference type="ARBA" id="ARBA00022840"/>
    </source>
</evidence>
<protein>
    <recommendedName>
        <fullName evidence="10">tRNA dimethylallyltransferase</fullName>
        <ecNumber evidence="10">2.5.1.75</ecNumber>
    </recommendedName>
    <alternativeName>
        <fullName evidence="10">Dimethylallyl diphosphate:tRNA dimethylallyltransferase</fullName>
        <shortName evidence="10">DMAPP:tRNA dimethylallyltransferase</shortName>
        <shortName evidence="10">DMATase</shortName>
    </alternativeName>
    <alternativeName>
        <fullName evidence="10">Isopentenyl-diphosphate:tRNA isopentenyltransferase</fullName>
        <shortName evidence="10">IPP transferase</shortName>
        <shortName evidence="10">IPPT</shortName>
        <shortName evidence="10">IPTase</shortName>
    </alternativeName>
</protein>
<evidence type="ECO:0000256" key="13">
    <source>
        <dbReference type="RuleBase" id="RU003785"/>
    </source>
</evidence>
<evidence type="ECO:0000256" key="9">
    <source>
        <dbReference type="ARBA" id="ARBA00049563"/>
    </source>
</evidence>
<feature type="site" description="Interaction with substrate tRNA" evidence="10">
    <location>
        <position position="102"/>
    </location>
</feature>
<dbReference type="InterPro" id="IPR039657">
    <property type="entry name" value="Dimethylallyltransferase"/>
</dbReference>
<comment type="caution">
    <text evidence="10">Lacks conserved residue(s) required for the propagation of feature annotation.</text>
</comment>
<evidence type="ECO:0000256" key="11">
    <source>
        <dbReference type="RuleBase" id="RU003783"/>
    </source>
</evidence>
<dbReference type="GO" id="GO:0052381">
    <property type="term" value="F:tRNA dimethylallyltransferase activity"/>
    <property type="evidence" value="ECO:0007669"/>
    <property type="project" value="UniProtKB-EC"/>
</dbReference>
<feature type="binding site" evidence="10">
    <location>
        <begin position="13"/>
        <end position="18"/>
    </location>
    <ligand>
        <name>substrate</name>
    </ligand>
</feature>
<keyword evidence="4 10" id="KW-0808">Transferase</keyword>
<dbReference type="PANTHER" id="PTHR11088:SF60">
    <property type="entry name" value="TRNA DIMETHYLALLYLTRANSFERASE"/>
    <property type="match status" value="1"/>
</dbReference>
<evidence type="ECO:0000256" key="6">
    <source>
        <dbReference type="ARBA" id="ARBA00022741"/>
    </source>
</evidence>
<accession>A0ABT5IGU2</accession>
<keyword evidence="6 10" id="KW-0547">Nucleotide-binding</keyword>
<comment type="function">
    <text evidence="2 10 12">Catalyzes the transfer of a dimethylallyl group onto the adenine at position 37 in tRNAs that read codons beginning with uridine, leading to the formation of N6-(dimethylallyl)adenosine (i(6)A).</text>
</comment>
<dbReference type="Pfam" id="PF01715">
    <property type="entry name" value="IPPT"/>
    <property type="match status" value="1"/>
</dbReference>
<feature type="binding site" evidence="10">
    <location>
        <begin position="11"/>
        <end position="18"/>
    </location>
    <ligand>
        <name>ATP</name>
        <dbReference type="ChEBI" id="CHEBI:30616"/>
    </ligand>
</feature>
<dbReference type="SUPFAM" id="SSF52540">
    <property type="entry name" value="P-loop containing nucleoside triphosphate hydrolases"/>
    <property type="match status" value="1"/>
</dbReference>
<gene>
    <name evidence="10 14" type="primary">miaA</name>
    <name evidence="14" type="ORF">PQU94_10245</name>
</gene>
<dbReference type="Proteomes" id="UP001216595">
    <property type="component" value="Unassembled WGS sequence"/>
</dbReference>
<sequence>MPDPHILLLGGPTASGKTARALDWAAKTGGVILNADSMQLYADVPRLTARPDAAESAQARHELYGFLPPDQQWSTGDWLRAALPFITAAQTGETPLCIVGGTGLYFLTLVRGLAEIPEIESEVRERARATYDEQGEDFVRDTLRQLDPVTEARLAPHDRQRLCRALEVVWQTGRALSDWQTDTHPLLPPGSYRFDILKPDRDGLYARCDQRFDQMIAQGALDEVRALMDKGLQADWPILRVLGLPELWAHLKGEMPLDQARDLAKQKTRNYAKRQTTFFGNQFARTHG</sequence>
<evidence type="ECO:0000256" key="12">
    <source>
        <dbReference type="RuleBase" id="RU003784"/>
    </source>
</evidence>
<dbReference type="PANTHER" id="PTHR11088">
    <property type="entry name" value="TRNA DIMETHYLALLYLTRANSFERASE"/>
    <property type="match status" value="1"/>
</dbReference>
<feature type="region of interest" description="Interaction with substrate tRNA" evidence="10">
    <location>
        <begin position="160"/>
        <end position="164"/>
    </location>
</feature>
<comment type="catalytic activity">
    <reaction evidence="9 10 11">
        <text>adenosine(37) in tRNA + dimethylallyl diphosphate = N(6)-dimethylallyladenosine(37) in tRNA + diphosphate</text>
        <dbReference type="Rhea" id="RHEA:26482"/>
        <dbReference type="Rhea" id="RHEA-COMP:10162"/>
        <dbReference type="Rhea" id="RHEA-COMP:10375"/>
        <dbReference type="ChEBI" id="CHEBI:33019"/>
        <dbReference type="ChEBI" id="CHEBI:57623"/>
        <dbReference type="ChEBI" id="CHEBI:74411"/>
        <dbReference type="ChEBI" id="CHEBI:74415"/>
        <dbReference type="EC" id="2.5.1.75"/>
    </reaction>
</comment>
<reference evidence="14 15" key="1">
    <citation type="submission" date="2023-01" db="EMBL/GenBank/DDBJ databases">
        <title>Novel species of the genus Asticcacaulis isolated from rivers.</title>
        <authorList>
            <person name="Lu H."/>
        </authorList>
    </citation>
    <scope>NUCLEOTIDE SEQUENCE [LARGE SCALE GENOMIC DNA]</scope>
    <source>
        <strain evidence="14 15">DXS10W</strain>
    </source>
</reference>
<keyword evidence="15" id="KW-1185">Reference proteome</keyword>
<name>A0ABT5IGU2_9CAUL</name>
<proteinExistence type="inferred from homology"/>
<dbReference type="RefSeq" id="WP_272741370.1">
    <property type="nucleotide sequence ID" value="NZ_JAQQKW010000005.1"/>
</dbReference>
<organism evidence="14 15">
    <name type="scientific">Asticcacaulis currens</name>
    <dbReference type="NCBI Taxonomy" id="2984210"/>
    <lineage>
        <taxon>Bacteria</taxon>
        <taxon>Pseudomonadati</taxon>
        <taxon>Pseudomonadota</taxon>
        <taxon>Alphaproteobacteria</taxon>
        <taxon>Caulobacterales</taxon>
        <taxon>Caulobacteraceae</taxon>
        <taxon>Asticcacaulis</taxon>
    </lineage>
</organism>
<dbReference type="NCBIfam" id="TIGR00174">
    <property type="entry name" value="miaA"/>
    <property type="match status" value="1"/>
</dbReference>
<evidence type="ECO:0000313" key="15">
    <source>
        <dbReference type="Proteomes" id="UP001216595"/>
    </source>
</evidence>
<evidence type="ECO:0000256" key="5">
    <source>
        <dbReference type="ARBA" id="ARBA00022694"/>
    </source>
</evidence>
<comment type="subunit">
    <text evidence="10">Monomer.</text>
</comment>
<evidence type="ECO:0000256" key="4">
    <source>
        <dbReference type="ARBA" id="ARBA00022679"/>
    </source>
</evidence>
<comment type="caution">
    <text evidence="14">The sequence shown here is derived from an EMBL/GenBank/DDBJ whole genome shotgun (WGS) entry which is preliminary data.</text>
</comment>
<dbReference type="Gene3D" id="1.10.20.140">
    <property type="match status" value="1"/>
</dbReference>
<evidence type="ECO:0000313" key="14">
    <source>
        <dbReference type="EMBL" id="MDC7694661.1"/>
    </source>
</evidence>
<dbReference type="InterPro" id="IPR027417">
    <property type="entry name" value="P-loop_NTPase"/>
</dbReference>
<keyword evidence="8 10" id="KW-0460">Magnesium</keyword>
<dbReference type="HAMAP" id="MF_00185">
    <property type="entry name" value="IPP_trans"/>
    <property type="match status" value="1"/>
</dbReference>
<dbReference type="EC" id="2.5.1.75" evidence="10"/>
<evidence type="ECO:0000256" key="1">
    <source>
        <dbReference type="ARBA" id="ARBA00001946"/>
    </source>
</evidence>
<keyword evidence="7 10" id="KW-0067">ATP-binding</keyword>
<evidence type="ECO:0000256" key="2">
    <source>
        <dbReference type="ARBA" id="ARBA00003213"/>
    </source>
</evidence>
<evidence type="ECO:0000256" key="8">
    <source>
        <dbReference type="ARBA" id="ARBA00022842"/>
    </source>
</evidence>
<feature type="site" description="Interaction with substrate tRNA" evidence="10">
    <location>
        <position position="124"/>
    </location>
</feature>
<dbReference type="EMBL" id="JAQQKW010000005">
    <property type="protein sequence ID" value="MDC7694661.1"/>
    <property type="molecule type" value="Genomic_DNA"/>
</dbReference>